<dbReference type="Pfam" id="PF01547">
    <property type="entry name" value="SBP_bac_1"/>
    <property type="match status" value="1"/>
</dbReference>
<dbReference type="Proteomes" id="UP000199280">
    <property type="component" value="Unassembled WGS sequence"/>
</dbReference>
<dbReference type="PANTHER" id="PTHR43649">
    <property type="entry name" value="ARABINOSE-BINDING PROTEIN-RELATED"/>
    <property type="match status" value="1"/>
</dbReference>
<dbReference type="CDD" id="cd13585">
    <property type="entry name" value="PBP2_TMBP_like"/>
    <property type="match status" value="1"/>
</dbReference>
<feature type="signal peptide" evidence="6">
    <location>
        <begin position="1"/>
        <end position="26"/>
    </location>
</feature>
<dbReference type="PANTHER" id="PTHR43649:SF33">
    <property type="entry name" value="POLYGALACTURONAN_RHAMNOGALACTURONAN-BINDING PROTEIN YTCQ"/>
    <property type="match status" value="1"/>
</dbReference>
<dbReference type="PROSITE" id="PS51257">
    <property type="entry name" value="PROKAR_LIPOPROTEIN"/>
    <property type="match status" value="1"/>
</dbReference>
<dbReference type="OrthoDB" id="9768630at2"/>
<sequence length="427" mass="46550">MKFGKKALYSMAVIGATLLAACGSGAATDSSGQTANGEDTITLKIMTWNNNPEGTKKEQEILDAFTKEHPNVKIEQISATYAEYNERVLTMAAGGNLPDLLWVQPSGFGGFVENGLLTDLTDKVAALDTEEFQPGVLELGQVDGAQYAMTRDRSTVQIGYNKDMFDEAGIPYPEDDWTMDEFLEISKKLTVKEGERTVQFGIENFYLKELLTAYGTSMLDPVTAAVKLDDPQTIEAIAFSQSLVNEYNVQPTGAQQEGLSNLFLSGVAAMRMTGPWDWIEYEKNADFEFDVVPLPVGSDKGTQSPAAYLPISINADTEYPEEAWELLEFLTYGGGQDIQAEIASAVPVVNRAADDVLSLAGAPDNAQSLVNQLSDGSIILNTPYHPAVSEVESKITALIETLNLNNTPVEQPLKKLAEDLRKEFKLD</sequence>
<evidence type="ECO:0000256" key="6">
    <source>
        <dbReference type="SAM" id="SignalP"/>
    </source>
</evidence>
<dbReference type="InterPro" id="IPR006059">
    <property type="entry name" value="SBP"/>
</dbReference>
<organism evidence="7 9">
    <name type="scientific">Trichococcus ilyis</name>
    <dbReference type="NCBI Taxonomy" id="640938"/>
    <lineage>
        <taxon>Bacteria</taxon>
        <taxon>Bacillati</taxon>
        <taxon>Bacillota</taxon>
        <taxon>Bacilli</taxon>
        <taxon>Lactobacillales</taxon>
        <taxon>Carnobacteriaceae</taxon>
        <taxon>Trichococcus</taxon>
    </lineage>
</organism>
<dbReference type="Proteomes" id="UP000076878">
    <property type="component" value="Unassembled WGS sequence"/>
</dbReference>
<reference evidence="8 10" key="2">
    <citation type="submission" date="2016-10" db="EMBL/GenBank/DDBJ databases">
        <authorList>
            <person name="Varghese N."/>
            <person name="Submissions S."/>
        </authorList>
    </citation>
    <scope>NUCLEOTIDE SEQUENCE [LARGE SCALE GENOMIC DNA]</scope>
    <source>
        <strain evidence="8 10">DSM 22150</strain>
    </source>
</reference>
<evidence type="ECO:0000256" key="5">
    <source>
        <dbReference type="ARBA" id="ARBA00023288"/>
    </source>
</evidence>
<protein>
    <submittedName>
        <fullName evidence="8">Carbohydrate ABC transporter substrate-binding protein, CUT1 family</fullName>
    </submittedName>
</protein>
<evidence type="ECO:0000256" key="3">
    <source>
        <dbReference type="ARBA" id="ARBA00023136"/>
    </source>
</evidence>
<keyword evidence="5" id="KW-0449">Lipoprotein</keyword>
<dbReference type="Gene3D" id="3.40.190.10">
    <property type="entry name" value="Periplasmic binding protein-like II"/>
    <property type="match status" value="1"/>
</dbReference>
<evidence type="ECO:0000256" key="1">
    <source>
        <dbReference type="ARBA" id="ARBA00022475"/>
    </source>
</evidence>
<evidence type="ECO:0000313" key="9">
    <source>
        <dbReference type="Proteomes" id="UP000076878"/>
    </source>
</evidence>
<accession>A0A143YDD1</accession>
<gene>
    <name evidence="8" type="ORF">SAMN05216375_102137</name>
    <name evidence="7" type="ORF">TR210_661</name>
</gene>
<name>A0A143YDD1_9LACT</name>
<evidence type="ECO:0000256" key="2">
    <source>
        <dbReference type="ARBA" id="ARBA00022729"/>
    </source>
</evidence>
<keyword evidence="1" id="KW-1003">Cell membrane</keyword>
<evidence type="ECO:0000313" key="10">
    <source>
        <dbReference type="Proteomes" id="UP000199280"/>
    </source>
</evidence>
<dbReference type="SUPFAM" id="SSF53850">
    <property type="entry name" value="Periplasmic binding protein-like II"/>
    <property type="match status" value="1"/>
</dbReference>
<evidence type="ECO:0000313" key="8">
    <source>
        <dbReference type="EMBL" id="SEI67222.1"/>
    </source>
</evidence>
<dbReference type="RefSeq" id="WP_068621533.1">
    <property type="nucleotide sequence ID" value="NZ_FJNB01000003.1"/>
</dbReference>
<keyword evidence="4" id="KW-0564">Palmitate</keyword>
<reference evidence="7 9" key="1">
    <citation type="submission" date="2016-02" db="EMBL/GenBank/DDBJ databases">
        <authorList>
            <person name="Wen L."/>
            <person name="He K."/>
            <person name="Yang H."/>
        </authorList>
    </citation>
    <scope>NUCLEOTIDE SEQUENCE [LARGE SCALE GENOMIC DNA]</scope>
    <source>
        <strain evidence="7">Trichococcus_R210</strain>
    </source>
</reference>
<dbReference type="EMBL" id="FJNB01000003">
    <property type="protein sequence ID" value="CZQ88013.1"/>
    <property type="molecule type" value="Genomic_DNA"/>
</dbReference>
<keyword evidence="2 6" id="KW-0732">Signal</keyword>
<evidence type="ECO:0000256" key="4">
    <source>
        <dbReference type="ARBA" id="ARBA00023139"/>
    </source>
</evidence>
<dbReference type="InterPro" id="IPR050490">
    <property type="entry name" value="Bact_solute-bd_prot1"/>
</dbReference>
<keyword evidence="10" id="KW-1185">Reference proteome</keyword>
<dbReference type="EMBL" id="FNYT01000002">
    <property type="protein sequence ID" value="SEI67222.1"/>
    <property type="molecule type" value="Genomic_DNA"/>
</dbReference>
<keyword evidence="3" id="KW-0472">Membrane</keyword>
<proteinExistence type="predicted"/>
<dbReference type="AlphaFoldDB" id="A0A143YDD1"/>
<evidence type="ECO:0000313" key="7">
    <source>
        <dbReference type="EMBL" id="CZQ88013.1"/>
    </source>
</evidence>
<dbReference type="STRING" id="640938.TR210_661"/>
<feature type="chain" id="PRO_5007514787" evidence="6">
    <location>
        <begin position="27"/>
        <end position="427"/>
    </location>
</feature>